<organism evidence="1 2">
    <name type="scientific">Flavobacterium commune</name>
    <dbReference type="NCBI Taxonomy" id="1306519"/>
    <lineage>
        <taxon>Bacteria</taxon>
        <taxon>Pseudomonadati</taxon>
        <taxon>Bacteroidota</taxon>
        <taxon>Flavobacteriia</taxon>
        <taxon>Flavobacteriales</taxon>
        <taxon>Flavobacteriaceae</taxon>
        <taxon>Flavobacterium</taxon>
    </lineage>
</organism>
<dbReference type="STRING" id="1306519.BIW12_09010"/>
<reference evidence="1 2" key="1">
    <citation type="submission" date="2016-10" db="EMBL/GenBank/DDBJ databases">
        <title>Complete Genome Sequence of Flavobacterium sp. PK15.</title>
        <authorList>
            <person name="Ekwe A."/>
            <person name="Kim S.B."/>
        </authorList>
    </citation>
    <scope>NUCLEOTIDE SEQUENCE [LARGE SCALE GENOMIC DNA]</scope>
    <source>
        <strain evidence="1 2">PK15</strain>
    </source>
</reference>
<name>A0A1D9PEM0_9FLAO</name>
<dbReference type="EMBL" id="CP017774">
    <property type="protein sequence ID" value="APA00938.1"/>
    <property type="molecule type" value="Genomic_DNA"/>
</dbReference>
<proteinExistence type="predicted"/>
<dbReference type="KEGG" id="fcm:BIW12_09010"/>
<gene>
    <name evidence="1" type="ORF">BIW12_09010</name>
</gene>
<keyword evidence="2" id="KW-1185">Reference proteome</keyword>
<evidence type="ECO:0000313" key="1">
    <source>
        <dbReference type="EMBL" id="APA00938.1"/>
    </source>
</evidence>
<dbReference type="Proteomes" id="UP000178198">
    <property type="component" value="Chromosome"/>
</dbReference>
<dbReference type="Gene3D" id="3.30.530.20">
    <property type="match status" value="1"/>
</dbReference>
<accession>A0A1D9PEM0</accession>
<dbReference type="OrthoDB" id="2355173at2"/>
<evidence type="ECO:0000313" key="2">
    <source>
        <dbReference type="Proteomes" id="UP000178198"/>
    </source>
</evidence>
<dbReference type="RefSeq" id="WP_071186268.1">
    <property type="nucleotide sequence ID" value="NZ_CP017774.1"/>
</dbReference>
<sequence length="145" mass="16724">METLTFKVEIQAPREKVWSVLWEDASYRKWATVFCEGTYAISDWTEGSIIQFLTPNGEGMYSVIEEKIENEYMAFKHLSMMKNFEVLPVDAANQEWVGATESYRLTSSDGITVLKATVDTVDKYVDYFNTTFLKALMIIKELSEE</sequence>
<dbReference type="SUPFAM" id="SSF55961">
    <property type="entry name" value="Bet v1-like"/>
    <property type="match status" value="1"/>
</dbReference>
<dbReference type="InterPro" id="IPR023393">
    <property type="entry name" value="START-like_dom_sf"/>
</dbReference>
<dbReference type="AlphaFoldDB" id="A0A1D9PEM0"/>
<protein>
    <submittedName>
        <fullName evidence="1">ATPase</fullName>
    </submittedName>
</protein>